<evidence type="ECO:0000313" key="4">
    <source>
        <dbReference type="Proteomes" id="UP000557872"/>
    </source>
</evidence>
<feature type="signal peptide" evidence="2">
    <location>
        <begin position="1"/>
        <end position="25"/>
    </location>
</feature>
<keyword evidence="2" id="KW-0732">Signal</keyword>
<evidence type="ECO:0000313" key="3">
    <source>
        <dbReference type="EMBL" id="NWK55308.1"/>
    </source>
</evidence>
<evidence type="ECO:0000256" key="2">
    <source>
        <dbReference type="SAM" id="SignalP"/>
    </source>
</evidence>
<proteinExistence type="predicted"/>
<dbReference type="InterPro" id="IPR013424">
    <property type="entry name" value="Ice-binding_C"/>
</dbReference>
<accession>A0A851GC45</accession>
<dbReference type="EMBL" id="JACBAZ010000002">
    <property type="protein sequence ID" value="NWK55308.1"/>
    <property type="molecule type" value="Genomic_DNA"/>
</dbReference>
<organism evidence="3 4">
    <name type="scientific">Oceaniferula marina</name>
    <dbReference type="NCBI Taxonomy" id="2748318"/>
    <lineage>
        <taxon>Bacteria</taxon>
        <taxon>Pseudomonadati</taxon>
        <taxon>Verrucomicrobiota</taxon>
        <taxon>Verrucomicrobiia</taxon>
        <taxon>Verrucomicrobiales</taxon>
        <taxon>Verrucomicrobiaceae</taxon>
        <taxon>Oceaniferula</taxon>
    </lineage>
</organism>
<protein>
    <submittedName>
        <fullName evidence="3">PEP-CTERM sorting domain-containing protein</fullName>
    </submittedName>
</protein>
<name>A0A851GC45_9BACT</name>
<evidence type="ECO:0000256" key="1">
    <source>
        <dbReference type="SAM" id="MobiDB-lite"/>
    </source>
</evidence>
<reference evidence="3 4" key="1">
    <citation type="submission" date="2020-07" db="EMBL/GenBank/DDBJ databases">
        <title>Roseicoccus Jingziensis gen. nov., sp. nov., isolated from coastal seawater.</title>
        <authorList>
            <person name="Feng X."/>
        </authorList>
    </citation>
    <scope>NUCLEOTIDE SEQUENCE [LARGE SCALE GENOMIC DNA]</scope>
    <source>
        <strain evidence="3 4">N1E253</strain>
    </source>
</reference>
<keyword evidence="4" id="KW-1185">Reference proteome</keyword>
<dbReference type="RefSeq" id="WP_178931829.1">
    <property type="nucleotide sequence ID" value="NZ_JACBAZ010000002.1"/>
</dbReference>
<feature type="chain" id="PRO_5032798899" evidence="2">
    <location>
        <begin position="26"/>
        <end position="277"/>
    </location>
</feature>
<feature type="region of interest" description="Disordered" evidence="1">
    <location>
        <begin position="93"/>
        <end position="116"/>
    </location>
</feature>
<dbReference type="Proteomes" id="UP000557872">
    <property type="component" value="Unassembled WGS sequence"/>
</dbReference>
<dbReference type="NCBIfam" id="TIGR02595">
    <property type="entry name" value="PEP_CTERM"/>
    <property type="match status" value="1"/>
</dbReference>
<gene>
    <name evidence="3" type="ORF">HW115_06780</name>
</gene>
<dbReference type="AlphaFoldDB" id="A0A851GC45"/>
<sequence length="277" mass="29822">MFPQSIDLASITLGAMVLGTMPIHAATVISDDFSVWTNVDGTEETFTSSTDPIFSQQTIQYNGNHEGLTRGAASAMQFSDLGDGQFSYEAGNVSSAPTRPPGWPATDSSNGPFGGADTNIVDSEIFENPETEDKIRAGSLTTFTVTFELGIGEVKQANLWLNYTIEIANGNQNTAAVEWSLSNEFQTLGISNRDARSVEGVETVDTGILSEVLDEPGTYTLTLSADIPYQDFNNANKTALATLDAVYFEVVNIPEPSTSYLLALTSACLLFRKRRAI</sequence>
<comment type="caution">
    <text evidence="3">The sequence shown here is derived from an EMBL/GenBank/DDBJ whole genome shotgun (WGS) entry which is preliminary data.</text>
</comment>